<dbReference type="GO" id="GO:0005886">
    <property type="term" value="C:plasma membrane"/>
    <property type="evidence" value="ECO:0007669"/>
    <property type="project" value="UniProtKB-SubCell"/>
</dbReference>
<keyword evidence="4 8" id="KW-1003">Cell membrane</keyword>
<feature type="transmembrane region" description="Helical" evidence="8">
    <location>
        <begin position="137"/>
        <end position="166"/>
    </location>
</feature>
<name>A0A3S4WWL3_9ACTN</name>
<dbReference type="PANTHER" id="PTHR30269">
    <property type="entry name" value="TRANSMEMBRANE PROTEIN YFCA"/>
    <property type="match status" value="1"/>
</dbReference>
<protein>
    <recommendedName>
        <fullName evidence="8">Probable membrane transporter protein</fullName>
    </recommendedName>
</protein>
<keyword evidence="6 8" id="KW-1133">Transmembrane helix</keyword>
<feature type="transmembrane region" description="Helical" evidence="8">
    <location>
        <begin position="227"/>
        <end position="246"/>
    </location>
</feature>
<evidence type="ECO:0000256" key="5">
    <source>
        <dbReference type="ARBA" id="ARBA00022692"/>
    </source>
</evidence>
<keyword evidence="3" id="KW-0813">Transport</keyword>
<organism evidence="9 10">
    <name type="scientific">Acidipropionibacterium jensenii</name>
    <dbReference type="NCBI Taxonomy" id="1749"/>
    <lineage>
        <taxon>Bacteria</taxon>
        <taxon>Bacillati</taxon>
        <taxon>Actinomycetota</taxon>
        <taxon>Actinomycetes</taxon>
        <taxon>Propionibacteriales</taxon>
        <taxon>Propionibacteriaceae</taxon>
        <taxon>Acidipropionibacterium</taxon>
    </lineage>
</organism>
<evidence type="ECO:0000313" key="9">
    <source>
        <dbReference type="EMBL" id="VEI03042.1"/>
    </source>
</evidence>
<dbReference type="RefSeq" id="WP_028703595.1">
    <property type="nucleotide sequence ID" value="NZ_JAKDOF010000120.1"/>
</dbReference>
<evidence type="ECO:0000256" key="2">
    <source>
        <dbReference type="ARBA" id="ARBA00009142"/>
    </source>
</evidence>
<dbReference type="STRING" id="1122997.GCA_000425285_02228"/>
<proteinExistence type="inferred from homology"/>
<comment type="similarity">
    <text evidence="2 8">Belongs to the 4-toluene sulfonate uptake permease (TSUP) (TC 2.A.102) family.</text>
</comment>
<dbReference type="PANTHER" id="PTHR30269:SF0">
    <property type="entry name" value="MEMBRANE TRANSPORTER PROTEIN YFCA-RELATED"/>
    <property type="match status" value="1"/>
</dbReference>
<evidence type="ECO:0000313" key="10">
    <source>
        <dbReference type="Proteomes" id="UP000277858"/>
    </source>
</evidence>
<dbReference type="Pfam" id="PF01925">
    <property type="entry name" value="TauE"/>
    <property type="match status" value="1"/>
</dbReference>
<evidence type="ECO:0000256" key="3">
    <source>
        <dbReference type="ARBA" id="ARBA00022448"/>
    </source>
</evidence>
<dbReference type="InterPro" id="IPR002781">
    <property type="entry name" value="TM_pro_TauE-like"/>
</dbReference>
<dbReference type="OrthoDB" id="3782574at2"/>
<keyword evidence="7 8" id="KW-0472">Membrane</keyword>
<evidence type="ECO:0000256" key="8">
    <source>
        <dbReference type="RuleBase" id="RU363041"/>
    </source>
</evidence>
<dbReference type="Proteomes" id="UP000277858">
    <property type="component" value="Chromosome"/>
</dbReference>
<gene>
    <name evidence="9" type="primary">yfcA_1</name>
    <name evidence="9" type="ORF">NCTC13652_01240</name>
</gene>
<comment type="subcellular location">
    <subcellularLocation>
        <location evidence="1 8">Cell membrane</location>
        <topology evidence="1 8">Multi-pass membrane protein</topology>
    </subcellularLocation>
</comment>
<keyword evidence="5 8" id="KW-0812">Transmembrane</keyword>
<feature type="transmembrane region" description="Helical" evidence="8">
    <location>
        <begin position="42"/>
        <end position="61"/>
    </location>
</feature>
<dbReference type="AlphaFoldDB" id="A0A3S4WWL3"/>
<evidence type="ECO:0000256" key="4">
    <source>
        <dbReference type="ARBA" id="ARBA00022475"/>
    </source>
</evidence>
<feature type="transmembrane region" description="Helical" evidence="8">
    <location>
        <begin position="7"/>
        <end position="30"/>
    </location>
</feature>
<accession>A0A3S4WWL3</accession>
<evidence type="ECO:0000256" key="6">
    <source>
        <dbReference type="ARBA" id="ARBA00022989"/>
    </source>
</evidence>
<sequence length="249" mass="25950">MDTAQILLMVVAGAGAGLINTVVGSGSLITYPVMVMLGVPPVAANISNTVGLVPGSVAGSWGYRRELGRLRPLLLRLGAASVAGALIGAFLLTRLPAVTFSYAVPFLILGAALLVAFQPRIAAAMTPVEGTRWRPLLVVVFLAGIYGGYFSAAQGIILLGVLGLYLSADLQEQNALKNLLQTLVNIVAAVFFIVTGGVWWPFAGCVAVGSVIGALAGAWVARRLPAGFFRVFIVVFGVAMAVYMGWRAF</sequence>
<feature type="transmembrane region" description="Helical" evidence="8">
    <location>
        <begin position="73"/>
        <end position="93"/>
    </location>
</feature>
<evidence type="ECO:0000256" key="7">
    <source>
        <dbReference type="ARBA" id="ARBA00023136"/>
    </source>
</evidence>
<dbReference type="InterPro" id="IPR052017">
    <property type="entry name" value="TSUP"/>
</dbReference>
<dbReference type="EMBL" id="LR134473">
    <property type="protein sequence ID" value="VEI03042.1"/>
    <property type="molecule type" value="Genomic_DNA"/>
</dbReference>
<feature type="transmembrane region" description="Helical" evidence="8">
    <location>
        <begin position="99"/>
        <end position="117"/>
    </location>
</feature>
<reference evidence="9 10" key="1">
    <citation type="submission" date="2018-12" db="EMBL/GenBank/DDBJ databases">
        <authorList>
            <consortium name="Pathogen Informatics"/>
        </authorList>
    </citation>
    <scope>NUCLEOTIDE SEQUENCE [LARGE SCALE GENOMIC DNA]</scope>
    <source>
        <strain evidence="9 10">NCTC13652</strain>
    </source>
</reference>
<keyword evidence="10" id="KW-1185">Reference proteome</keyword>
<evidence type="ECO:0000256" key="1">
    <source>
        <dbReference type="ARBA" id="ARBA00004651"/>
    </source>
</evidence>
<feature type="transmembrane region" description="Helical" evidence="8">
    <location>
        <begin position="186"/>
        <end position="215"/>
    </location>
</feature>